<organism evidence="1">
    <name type="scientific">Zea mays</name>
    <name type="common">Maize</name>
    <dbReference type="NCBI Taxonomy" id="4577"/>
    <lineage>
        <taxon>Eukaryota</taxon>
        <taxon>Viridiplantae</taxon>
        <taxon>Streptophyta</taxon>
        <taxon>Embryophyta</taxon>
        <taxon>Tracheophyta</taxon>
        <taxon>Spermatophyta</taxon>
        <taxon>Magnoliopsida</taxon>
        <taxon>Liliopsida</taxon>
        <taxon>Poales</taxon>
        <taxon>Poaceae</taxon>
        <taxon>PACMAD clade</taxon>
        <taxon>Panicoideae</taxon>
        <taxon>Andropogonodae</taxon>
        <taxon>Andropogoneae</taxon>
        <taxon>Tripsacinae</taxon>
        <taxon>Zea</taxon>
    </lineage>
</organism>
<sequence>MPLLFSWPPLLHPLSIFSHARSHGTPSPLVFHGKPKNLLLPMAVSPVGFRTIAAAADMESPLCRAHGMLDEMSQPVTPRSMQPHPTMSSTLGEIPQCFSTCFLTRRRSLLIISVYVWIL</sequence>
<dbReference type="GeneID" id="100277995"/>
<reference evidence="1" key="1">
    <citation type="journal article" date="2009" name="Plant Mol. Biol.">
        <title>Insights into corn genes derived from large-scale cDNA sequencing.</title>
        <authorList>
            <person name="Alexandrov N.N."/>
            <person name="Brover V.V."/>
            <person name="Freidin S."/>
            <person name="Troukhan M.E."/>
            <person name="Tatarinova T.V."/>
            <person name="Zhang H."/>
            <person name="Swaller T.J."/>
            <person name="Lu Y.P."/>
            <person name="Bouck J."/>
            <person name="Flavell R.B."/>
            <person name="Feldmann K.A."/>
        </authorList>
    </citation>
    <scope>NUCLEOTIDE SEQUENCE</scope>
</reference>
<protein>
    <submittedName>
        <fullName evidence="1">Uncharacterized protein</fullName>
    </submittedName>
</protein>
<dbReference type="HOGENOM" id="CLU_2064904_0_0_1"/>
<dbReference type="EMBL" id="EU971595">
    <property type="protein sequence ID" value="ACG43713.1"/>
    <property type="molecule type" value="mRNA"/>
</dbReference>
<dbReference type="AlphaFoldDB" id="B6U2Y0"/>
<proteinExistence type="evidence at transcript level"/>
<name>B6U2Y0_MAIZE</name>
<evidence type="ECO:0000313" key="1">
    <source>
        <dbReference type="EMBL" id="ACG43713.1"/>
    </source>
</evidence>
<dbReference type="RefSeq" id="NP_001144890.1">
    <property type="nucleotide sequence ID" value="NM_001151418.2"/>
</dbReference>
<accession>B6U2Y0</accession>
<dbReference type="KEGG" id="zma:100277995"/>